<keyword evidence="7" id="KW-1185">Reference proteome</keyword>
<organism evidence="6 7">
    <name type="scientific">Pyxidicoccus parkwayensis</name>
    <dbReference type="NCBI Taxonomy" id="2813578"/>
    <lineage>
        <taxon>Bacteria</taxon>
        <taxon>Pseudomonadati</taxon>
        <taxon>Myxococcota</taxon>
        <taxon>Myxococcia</taxon>
        <taxon>Myxococcales</taxon>
        <taxon>Cystobacterineae</taxon>
        <taxon>Myxococcaceae</taxon>
        <taxon>Pyxidicoccus</taxon>
    </lineage>
</organism>
<feature type="transmembrane region" description="Helical" evidence="5">
    <location>
        <begin position="98"/>
        <end position="116"/>
    </location>
</feature>
<keyword evidence="3 5" id="KW-1133">Transmembrane helix</keyword>
<dbReference type="EMBL" id="CP071090">
    <property type="protein sequence ID" value="QSQ28470.1"/>
    <property type="molecule type" value="Genomic_DNA"/>
</dbReference>
<comment type="subcellular location">
    <subcellularLocation>
        <location evidence="1">Membrane</location>
        <topology evidence="1">Multi-pass membrane protein</topology>
    </subcellularLocation>
</comment>
<sequence>MSMNARTLAYWTTTALTAFSFISGGAAYLYHAEAPLKGMAELGYPMYFVMLLGVWKVLGGVAILAPRLPLLKEWAYAGIAFDLTGAVVSHAASGHPPMKLVGPIAILAIAIASWALRPASRRMNAPTGTSAPAGNAVQAYATASR</sequence>
<accession>A0ABX7PDP6</accession>
<evidence type="ECO:0000313" key="6">
    <source>
        <dbReference type="EMBL" id="QSQ28470.1"/>
    </source>
</evidence>
<dbReference type="InterPro" id="IPR016944">
    <property type="entry name" value="UCP030066"/>
</dbReference>
<feature type="transmembrane region" description="Helical" evidence="5">
    <location>
        <begin position="7"/>
        <end position="30"/>
    </location>
</feature>
<proteinExistence type="predicted"/>
<protein>
    <submittedName>
        <fullName evidence="6">DoxX family protein</fullName>
    </submittedName>
</protein>
<gene>
    <name evidence="6" type="ORF">JY651_41140</name>
</gene>
<evidence type="ECO:0000256" key="1">
    <source>
        <dbReference type="ARBA" id="ARBA00004141"/>
    </source>
</evidence>
<dbReference type="PIRSF" id="PIRSF030066">
    <property type="entry name" value="UCP030066"/>
    <property type="match status" value="1"/>
</dbReference>
<keyword evidence="2 5" id="KW-0812">Transmembrane</keyword>
<feature type="transmembrane region" description="Helical" evidence="5">
    <location>
        <begin position="42"/>
        <end position="65"/>
    </location>
</feature>
<evidence type="ECO:0000256" key="4">
    <source>
        <dbReference type="ARBA" id="ARBA00023136"/>
    </source>
</evidence>
<dbReference type="Proteomes" id="UP000662747">
    <property type="component" value="Chromosome"/>
</dbReference>
<evidence type="ECO:0000256" key="5">
    <source>
        <dbReference type="SAM" id="Phobius"/>
    </source>
</evidence>
<dbReference type="Pfam" id="PF13564">
    <property type="entry name" value="DoxX_2"/>
    <property type="match status" value="1"/>
</dbReference>
<evidence type="ECO:0000256" key="2">
    <source>
        <dbReference type="ARBA" id="ARBA00022692"/>
    </source>
</evidence>
<reference evidence="6 7" key="1">
    <citation type="submission" date="2021-02" db="EMBL/GenBank/DDBJ databases">
        <title>De Novo genome assembly of isolated myxobacteria.</title>
        <authorList>
            <person name="Stevens D.C."/>
        </authorList>
    </citation>
    <scope>NUCLEOTIDE SEQUENCE [LARGE SCALE GENOMIC DNA]</scope>
    <source>
        <strain evidence="7">SCPEA02</strain>
    </source>
</reference>
<evidence type="ECO:0000256" key="3">
    <source>
        <dbReference type="ARBA" id="ARBA00022989"/>
    </source>
</evidence>
<keyword evidence="4 5" id="KW-0472">Membrane</keyword>
<dbReference type="InterPro" id="IPR032808">
    <property type="entry name" value="DoxX"/>
</dbReference>
<evidence type="ECO:0000313" key="7">
    <source>
        <dbReference type="Proteomes" id="UP000662747"/>
    </source>
</evidence>
<feature type="transmembrane region" description="Helical" evidence="5">
    <location>
        <begin position="74"/>
        <end position="92"/>
    </location>
</feature>
<name>A0ABX7PDP6_9BACT</name>